<name>A0A6I4SPK0_9SPHN</name>
<evidence type="ECO:0008006" key="4">
    <source>
        <dbReference type="Google" id="ProtNLM"/>
    </source>
</evidence>
<dbReference type="Proteomes" id="UP000468943">
    <property type="component" value="Unassembled WGS sequence"/>
</dbReference>
<gene>
    <name evidence="2" type="ORF">GRI36_10480</name>
</gene>
<comment type="caution">
    <text evidence="2">The sequence shown here is derived from an EMBL/GenBank/DDBJ whole genome shotgun (WGS) entry which is preliminary data.</text>
</comment>
<organism evidence="2 3">
    <name type="scientific">Pontixanthobacter gangjinensis</name>
    <dbReference type="NCBI Taxonomy" id="1028742"/>
    <lineage>
        <taxon>Bacteria</taxon>
        <taxon>Pseudomonadati</taxon>
        <taxon>Pseudomonadota</taxon>
        <taxon>Alphaproteobacteria</taxon>
        <taxon>Sphingomonadales</taxon>
        <taxon>Erythrobacteraceae</taxon>
        <taxon>Pontixanthobacter</taxon>
    </lineage>
</organism>
<reference evidence="2 3" key="1">
    <citation type="submission" date="2019-12" db="EMBL/GenBank/DDBJ databases">
        <title>Genomic-based taxomic classification of the family Erythrobacteraceae.</title>
        <authorList>
            <person name="Xu L."/>
        </authorList>
    </citation>
    <scope>NUCLEOTIDE SEQUENCE [LARGE SCALE GENOMIC DNA]</scope>
    <source>
        <strain evidence="2 3">JCM 17802</strain>
    </source>
</reference>
<feature type="chain" id="PRO_5026265669" description="Lysozyme inhibitor LprI N-terminal domain-containing protein" evidence="1">
    <location>
        <begin position="23"/>
        <end position="244"/>
    </location>
</feature>
<feature type="signal peptide" evidence="1">
    <location>
        <begin position="1"/>
        <end position="22"/>
    </location>
</feature>
<evidence type="ECO:0000313" key="2">
    <source>
        <dbReference type="EMBL" id="MXO57308.1"/>
    </source>
</evidence>
<keyword evidence="1" id="KW-0732">Signal</keyword>
<accession>A0A6I4SPK0</accession>
<dbReference type="AlphaFoldDB" id="A0A6I4SPK0"/>
<keyword evidence="3" id="KW-1185">Reference proteome</keyword>
<evidence type="ECO:0000313" key="3">
    <source>
        <dbReference type="Proteomes" id="UP000468943"/>
    </source>
</evidence>
<protein>
    <recommendedName>
        <fullName evidence="4">Lysozyme inhibitor LprI N-terminal domain-containing protein</fullName>
    </recommendedName>
</protein>
<proteinExistence type="predicted"/>
<sequence length="244" mass="26511">MLSTFSVKIAAMLLLLPASVLAQERAQIDKLTGAESAYIQCLDSAAGEQIPVESPLAEKLEAILGSCSELRQSWYDSWTDVTQSQFEEAAKKKGADDFDLIIAATIADQYLAYQFGFAHSNLKFSVAHALFKASENGASQEDVGALQQRMKVWRDCAVGTIANAPDFVSALAGDDQNIRPKINWAVRQCSEKEQDLKQAIRTFVAGQYPNSTNQDTTTFADVVHEKNVATVKADIARALAQSSG</sequence>
<dbReference type="EMBL" id="WTYS01000001">
    <property type="protein sequence ID" value="MXO57308.1"/>
    <property type="molecule type" value="Genomic_DNA"/>
</dbReference>
<evidence type="ECO:0000256" key="1">
    <source>
        <dbReference type="SAM" id="SignalP"/>
    </source>
</evidence>
<dbReference type="RefSeq" id="WP_160598412.1">
    <property type="nucleotide sequence ID" value="NZ_WTYS01000001.1"/>
</dbReference>